<reference evidence="2" key="1">
    <citation type="submission" date="2019-10" db="EMBL/GenBank/DDBJ databases">
        <authorList>
            <person name="Nor Muhammad N."/>
        </authorList>
    </citation>
    <scope>NUCLEOTIDE SEQUENCE</scope>
</reference>
<dbReference type="PANTHER" id="PTHR38248">
    <property type="entry name" value="FUNK1 6"/>
    <property type="match status" value="1"/>
</dbReference>
<sequence length="305" mass="33900">MLMDILQSGIQGTDLKDPQPKVEGTFTEELWAKDLRGPPKTWRRWTFVVKAVQEGDVDLRQEIQTTLVLGDEYRCLPGLAPAPSLPSPPGAQAVKCDAPPATCHRVVTTPAVGRPIWEYRSDKELLTGLLYVLESHQRLCSRGWLHGDISANNIFLAIDEEHAKHAPGFMIDWDAGYAPPDVTDPGTKVAMQELPGCGGPVQEPVPSAAATGIVTGNLAFKSRQFPSMVTLQFMSRRQLTQVLDPSSNIQPTPGDDVESFFLVLVYAIISSLACSDRMLYVKSRDKDNQLDFEIIRWRRQQLLDF</sequence>
<dbReference type="AlphaFoldDB" id="A0A5K1K7G5"/>
<dbReference type="InterPro" id="IPR011009">
    <property type="entry name" value="Kinase-like_dom_sf"/>
</dbReference>
<feature type="domain" description="Fungal-type protein kinase" evidence="1">
    <location>
        <begin position="103"/>
        <end position="176"/>
    </location>
</feature>
<evidence type="ECO:0000259" key="1">
    <source>
        <dbReference type="Pfam" id="PF17667"/>
    </source>
</evidence>
<organism evidence="2">
    <name type="scientific">Ganoderma boninense</name>
    <dbReference type="NCBI Taxonomy" id="34458"/>
    <lineage>
        <taxon>Eukaryota</taxon>
        <taxon>Fungi</taxon>
        <taxon>Dikarya</taxon>
        <taxon>Basidiomycota</taxon>
        <taxon>Agaricomycotina</taxon>
        <taxon>Agaricomycetes</taxon>
        <taxon>Polyporales</taxon>
        <taxon>Polyporaceae</taxon>
        <taxon>Ganoderma</taxon>
    </lineage>
</organism>
<keyword evidence="2" id="KW-0503">Monooxygenase</keyword>
<evidence type="ECO:0000313" key="2">
    <source>
        <dbReference type="EMBL" id="VWP01834.1"/>
    </source>
</evidence>
<dbReference type="GO" id="GO:0004497">
    <property type="term" value="F:monooxygenase activity"/>
    <property type="evidence" value="ECO:0007669"/>
    <property type="project" value="UniProtKB-KW"/>
</dbReference>
<proteinExistence type="predicted"/>
<dbReference type="InterPro" id="IPR040976">
    <property type="entry name" value="Pkinase_fungal"/>
</dbReference>
<protein>
    <submittedName>
        <fullName evidence="2">Cytochrome P450 monooxygenase CYP52X1</fullName>
    </submittedName>
</protein>
<dbReference type="SUPFAM" id="SSF56112">
    <property type="entry name" value="Protein kinase-like (PK-like)"/>
    <property type="match status" value="1"/>
</dbReference>
<name>A0A5K1K7G5_9APHY</name>
<gene>
    <name evidence="2" type="primary">E2EAF6</name>
</gene>
<dbReference type="EMBL" id="LR729704">
    <property type="protein sequence ID" value="VWP01834.1"/>
    <property type="molecule type" value="Genomic_DNA"/>
</dbReference>
<dbReference type="PANTHER" id="PTHR38248:SF2">
    <property type="entry name" value="FUNK1 11"/>
    <property type="match status" value="1"/>
</dbReference>
<keyword evidence="2" id="KW-0560">Oxidoreductase</keyword>
<dbReference type="Pfam" id="PF17667">
    <property type="entry name" value="Pkinase_fungal"/>
    <property type="match status" value="1"/>
</dbReference>
<accession>A0A5K1K7G5</accession>